<dbReference type="OrthoDB" id="5186at2759"/>
<dbReference type="Gene3D" id="3.40.50.300">
    <property type="entry name" value="P-loop containing nucleotide triphosphate hydrolases"/>
    <property type="match status" value="1"/>
</dbReference>
<feature type="domain" description="ATPase dynein-related AAA" evidence="3">
    <location>
        <begin position="57"/>
        <end position="196"/>
    </location>
</feature>
<dbReference type="SUPFAM" id="SSF52540">
    <property type="entry name" value="P-loop containing nucleoside triphosphate hydrolases"/>
    <property type="match status" value="1"/>
</dbReference>
<accession>A0A0C9U7W9</accession>
<dbReference type="CDD" id="cd00009">
    <property type="entry name" value="AAA"/>
    <property type="match status" value="1"/>
</dbReference>
<dbReference type="GO" id="GO:0016887">
    <property type="term" value="F:ATP hydrolysis activity"/>
    <property type="evidence" value="ECO:0007669"/>
    <property type="project" value="InterPro"/>
</dbReference>
<reference evidence="4 5" key="1">
    <citation type="submission" date="2014-06" db="EMBL/GenBank/DDBJ databases">
        <title>Evolutionary Origins and Diversification of the Mycorrhizal Mutualists.</title>
        <authorList>
            <consortium name="DOE Joint Genome Institute"/>
            <consortium name="Mycorrhizal Genomics Consortium"/>
            <person name="Kohler A."/>
            <person name="Kuo A."/>
            <person name="Nagy L.G."/>
            <person name="Floudas D."/>
            <person name="Copeland A."/>
            <person name="Barry K.W."/>
            <person name="Cichocki N."/>
            <person name="Veneault-Fourrey C."/>
            <person name="LaButti K."/>
            <person name="Lindquist E.A."/>
            <person name="Lipzen A."/>
            <person name="Lundell T."/>
            <person name="Morin E."/>
            <person name="Murat C."/>
            <person name="Riley R."/>
            <person name="Ohm R."/>
            <person name="Sun H."/>
            <person name="Tunlid A."/>
            <person name="Henrissat B."/>
            <person name="Grigoriev I.V."/>
            <person name="Hibbett D.S."/>
            <person name="Martin F."/>
        </authorList>
    </citation>
    <scope>NUCLEOTIDE SEQUENCE [LARGE SCALE GENOMIC DNA]</scope>
    <source>
        <strain evidence="4 5">SS14</strain>
    </source>
</reference>
<dbReference type="HOGENOM" id="CLU_128539_0_0_1"/>
<dbReference type="PANTHER" id="PTHR48103">
    <property type="entry name" value="MIDASIN-RELATED"/>
    <property type="match status" value="1"/>
</dbReference>
<keyword evidence="5" id="KW-1185">Reference proteome</keyword>
<feature type="non-terminal residue" evidence="4">
    <location>
        <position position="199"/>
    </location>
</feature>
<evidence type="ECO:0000313" key="5">
    <source>
        <dbReference type="Proteomes" id="UP000054279"/>
    </source>
</evidence>
<dbReference type="GO" id="GO:0005524">
    <property type="term" value="F:ATP binding"/>
    <property type="evidence" value="ECO:0007669"/>
    <property type="project" value="UniProtKB-KW"/>
</dbReference>
<dbReference type="AlphaFoldDB" id="A0A0C9U7W9"/>
<name>A0A0C9U7W9_SPHS4</name>
<dbReference type="GO" id="GO:0000055">
    <property type="term" value="P:ribosomal large subunit export from nucleus"/>
    <property type="evidence" value="ECO:0007669"/>
    <property type="project" value="TreeGrafter"/>
</dbReference>
<dbReference type="FunFam" id="3.40.50.300:FF:000712">
    <property type="entry name" value="Midasin"/>
    <property type="match status" value="1"/>
</dbReference>
<sequence>MDVTDSRISSQTDNIYVGAFPISRGPEGEGSPPFSLQAATTLDNVRRLVRACQLSKPILLEGSPGVGKTSLVVALGSLTGHRVARINLSDQTDLVDLFGSDLPVEGGGAGEFAWKDAAFLDAMQKGDWVLLDEMNLAPQTVLEGLNAVLDHRGTVYIPELGRSFTKHPRFRIFAAQNPLHQGGGRKGLPKSFLDRFIKV</sequence>
<evidence type="ECO:0000256" key="2">
    <source>
        <dbReference type="ARBA" id="ARBA00022840"/>
    </source>
</evidence>
<dbReference type="EMBL" id="KN837261">
    <property type="protein sequence ID" value="KIJ30449.1"/>
    <property type="molecule type" value="Genomic_DNA"/>
</dbReference>
<dbReference type="Proteomes" id="UP000054279">
    <property type="component" value="Unassembled WGS sequence"/>
</dbReference>
<evidence type="ECO:0000259" key="3">
    <source>
        <dbReference type="Pfam" id="PF07728"/>
    </source>
</evidence>
<gene>
    <name evidence="4" type="ORF">M422DRAFT_187111</name>
</gene>
<dbReference type="InterPro" id="IPR027417">
    <property type="entry name" value="P-loop_NTPase"/>
</dbReference>
<organism evidence="4 5">
    <name type="scientific">Sphaerobolus stellatus (strain SS14)</name>
    <dbReference type="NCBI Taxonomy" id="990650"/>
    <lineage>
        <taxon>Eukaryota</taxon>
        <taxon>Fungi</taxon>
        <taxon>Dikarya</taxon>
        <taxon>Basidiomycota</taxon>
        <taxon>Agaricomycotina</taxon>
        <taxon>Agaricomycetes</taxon>
        <taxon>Phallomycetidae</taxon>
        <taxon>Geastrales</taxon>
        <taxon>Sphaerobolaceae</taxon>
        <taxon>Sphaerobolus</taxon>
    </lineage>
</organism>
<dbReference type="InterPro" id="IPR011704">
    <property type="entry name" value="ATPase_dyneun-rel_AAA"/>
</dbReference>
<keyword evidence="1" id="KW-0547">Nucleotide-binding</keyword>
<dbReference type="GO" id="GO:0005634">
    <property type="term" value="C:nucleus"/>
    <property type="evidence" value="ECO:0007669"/>
    <property type="project" value="TreeGrafter"/>
</dbReference>
<proteinExistence type="predicted"/>
<dbReference type="Pfam" id="PF07728">
    <property type="entry name" value="AAA_5"/>
    <property type="match status" value="1"/>
</dbReference>
<dbReference type="GO" id="GO:0030687">
    <property type="term" value="C:preribosome, large subunit precursor"/>
    <property type="evidence" value="ECO:0007669"/>
    <property type="project" value="TreeGrafter"/>
</dbReference>
<keyword evidence="2" id="KW-0067">ATP-binding</keyword>
<dbReference type="GO" id="GO:0000027">
    <property type="term" value="P:ribosomal large subunit assembly"/>
    <property type="evidence" value="ECO:0007669"/>
    <property type="project" value="TreeGrafter"/>
</dbReference>
<evidence type="ECO:0000256" key="1">
    <source>
        <dbReference type="ARBA" id="ARBA00022741"/>
    </source>
</evidence>
<dbReference type="PANTHER" id="PTHR48103:SF2">
    <property type="entry name" value="MIDASIN"/>
    <property type="match status" value="1"/>
</dbReference>
<protein>
    <recommendedName>
        <fullName evidence="3">ATPase dynein-related AAA domain-containing protein</fullName>
    </recommendedName>
</protein>
<evidence type="ECO:0000313" key="4">
    <source>
        <dbReference type="EMBL" id="KIJ30449.1"/>
    </source>
</evidence>